<evidence type="ECO:0000313" key="6">
    <source>
        <dbReference type="Proteomes" id="UP000332515"/>
    </source>
</evidence>
<dbReference type="CDD" id="cd14657">
    <property type="entry name" value="Imelysin_IrpA-like"/>
    <property type="match status" value="1"/>
</dbReference>
<dbReference type="Proteomes" id="UP000332515">
    <property type="component" value="Unassembled WGS sequence"/>
</dbReference>
<comment type="caution">
    <text evidence="5">The sequence shown here is derived from an EMBL/GenBank/DDBJ whole genome shotgun (WGS) entry which is preliminary data.</text>
</comment>
<feature type="chain" id="PRO_5025336849" evidence="3">
    <location>
        <begin position="24"/>
        <end position="427"/>
    </location>
</feature>
<dbReference type="EMBL" id="VWNA01000001">
    <property type="protein sequence ID" value="MQT13842.1"/>
    <property type="molecule type" value="Genomic_DNA"/>
</dbReference>
<proteinExistence type="predicted"/>
<dbReference type="GO" id="GO:0030313">
    <property type="term" value="C:cell envelope"/>
    <property type="evidence" value="ECO:0007669"/>
    <property type="project" value="UniProtKB-SubCell"/>
</dbReference>
<dbReference type="InterPro" id="IPR018976">
    <property type="entry name" value="Imelysin-like"/>
</dbReference>
<dbReference type="AlphaFoldDB" id="A0A6A7Y852"/>
<feature type="domain" description="Imelysin-like" evidence="4">
    <location>
        <begin position="41"/>
        <end position="398"/>
    </location>
</feature>
<reference evidence="5 6" key="1">
    <citation type="submission" date="2019-09" db="EMBL/GenBank/DDBJ databases">
        <title>Segnochrobactrum spirostomi gen. nov., sp. nov., isolated from the ciliate Spirostomum cf. yagiui and description of a novel family, Segnochrobactraceae fam. nov. within the order Rhizobiales of the class Alphaproteobacteria.</title>
        <authorList>
            <person name="Akter S."/>
            <person name="Shazib S.U.A."/>
            <person name="Shin M.K."/>
        </authorList>
    </citation>
    <scope>NUCLEOTIDE SEQUENCE [LARGE SCALE GENOMIC DNA]</scope>
    <source>
        <strain evidence="5 6">Sp-1</strain>
    </source>
</reference>
<keyword evidence="6" id="KW-1185">Reference proteome</keyword>
<sequence>MRRLNLFLAALLPVVALAGPARAADAPAPEAVVGHYADLAAAIYGDAATTAEALKTSVAAFLAKPDDQTLAAARATWKAARAPYQQSEGFRFGNAFVDDWEGKVNSWPLDEGLIDYVDPKTYGESSDSNPLYVLDVVGHEKIRIGSETVDATVITKELISEKLQGAQDVEANVATGYHAIEFLLWGQDLNGTGPGAGNRPATDYSLEACTHGHCDRRRQYLSVATDLLVDDLKFMADAWKPEGEARKQLLAKGPEGGLSTILTGLGSLSYGELAGERIKLGLILHDPEEEHDCFSDNTHNSHYYDEVGMNAIYTGTYKRTDGTTLTGPSIQALAAAKAPEAATRLDDAFAATLAKMQIMKDRADSGKEAYDQMIGPDNPEGNKIIDDVVTALVAQTRAIEGVVAALDLKITVEGSDSLDNPGAVKAN</sequence>
<dbReference type="RefSeq" id="WP_153483256.1">
    <property type="nucleotide sequence ID" value="NZ_VWNA01000001.1"/>
</dbReference>
<name>A0A6A7Y852_9HYPH</name>
<feature type="signal peptide" evidence="3">
    <location>
        <begin position="1"/>
        <end position="23"/>
    </location>
</feature>
<dbReference type="Gene3D" id="1.20.1420.20">
    <property type="entry name" value="M75 peptidase, HXXE motif"/>
    <property type="match status" value="1"/>
</dbReference>
<gene>
    <name evidence="5" type="ORF">F0357_14575</name>
</gene>
<protein>
    <submittedName>
        <fullName evidence="5">Peptidase</fullName>
    </submittedName>
</protein>
<evidence type="ECO:0000256" key="3">
    <source>
        <dbReference type="SAM" id="SignalP"/>
    </source>
</evidence>
<evidence type="ECO:0000256" key="2">
    <source>
        <dbReference type="ARBA" id="ARBA00022729"/>
    </source>
</evidence>
<dbReference type="Pfam" id="PF09375">
    <property type="entry name" value="Peptidase_M75"/>
    <property type="match status" value="1"/>
</dbReference>
<evidence type="ECO:0000313" key="5">
    <source>
        <dbReference type="EMBL" id="MQT13842.1"/>
    </source>
</evidence>
<comment type="subcellular location">
    <subcellularLocation>
        <location evidence="1">Cell envelope</location>
    </subcellularLocation>
</comment>
<accession>A0A6A7Y852</accession>
<evidence type="ECO:0000259" key="4">
    <source>
        <dbReference type="Pfam" id="PF09375"/>
    </source>
</evidence>
<dbReference type="InterPro" id="IPR038352">
    <property type="entry name" value="Imelysin_sf"/>
</dbReference>
<keyword evidence="2 3" id="KW-0732">Signal</keyword>
<evidence type="ECO:0000256" key="1">
    <source>
        <dbReference type="ARBA" id="ARBA00004196"/>
    </source>
</evidence>
<organism evidence="5 6">
    <name type="scientific">Segnochrobactrum spirostomi</name>
    <dbReference type="NCBI Taxonomy" id="2608987"/>
    <lineage>
        <taxon>Bacteria</taxon>
        <taxon>Pseudomonadati</taxon>
        <taxon>Pseudomonadota</taxon>
        <taxon>Alphaproteobacteria</taxon>
        <taxon>Hyphomicrobiales</taxon>
        <taxon>Segnochrobactraceae</taxon>
        <taxon>Segnochrobactrum</taxon>
    </lineage>
</organism>